<sequence length="196" mass="20809">MWERTELARGTVLVKQGATYNLSAPRPLVHASAGVAQETLVAIVTIKVASSQVVDNTTTVPSGVLGASAVKLELGSAKSHTVPADTVAPLNFVAQDGDYLLFTFWERAVGHIAAYGGFAGSLPESKSCEFSEQREGILNRSVADNNSWTTYQVDHWSSTGALAVIDSLQKNFEPTLGEFWNASVGSVELNPNTTPG</sequence>
<gene>
    <name evidence="1" type="ORF">QFC22_002492</name>
</gene>
<reference evidence="1" key="1">
    <citation type="submission" date="2023-04" db="EMBL/GenBank/DDBJ databases">
        <title>Draft Genome sequencing of Naganishia species isolated from polar environments using Oxford Nanopore Technology.</title>
        <authorList>
            <person name="Leo P."/>
            <person name="Venkateswaran K."/>
        </authorList>
    </citation>
    <scope>NUCLEOTIDE SEQUENCE</scope>
    <source>
        <strain evidence="1">MNA-CCFEE 5425</strain>
    </source>
</reference>
<accession>A0ACC2XCT4</accession>
<proteinExistence type="predicted"/>
<protein>
    <submittedName>
        <fullName evidence="1">Uncharacterized protein</fullName>
    </submittedName>
</protein>
<evidence type="ECO:0000313" key="1">
    <source>
        <dbReference type="EMBL" id="KAJ9121869.1"/>
    </source>
</evidence>
<name>A0ACC2XCT4_9TREE</name>
<dbReference type="EMBL" id="JASBWU010000005">
    <property type="protein sequence ID" value="KAJ9121869.1"/>
    <property type="molecule type" value="Genomic_DNA"/>
</dbReference>
<organism evidence="1 2">
    <name type="scientific">Naganishia vaughanmartiniae</name>
    <dbReference type="NCBI Taxonomy" id="1424756"/>
    <lineage>
        <taxon>Eukaryota</taxon>
        <taxon>Fungi</taxon>
        <taxon>Dikarya</taxon>
        <taxon>Basidiomycota</taxon>
        <taxon>Agaricomycotina</taxon>
        <taxon>Tremellomycetes</taxon>
        <taxon>Filobasidiales</taxon>
        <taxon>Filobasidiaceae</taxon>
        <taxon>Naganishia</taxon>
    </lineage>
</organism>
<keyword evidence="2" id="KW-1185">Reference proteome</keyword>
<comment type="caution">
    <text evidence="1">The sequence shown here is derived from an EMBL/GenBank/DDBJ whole genome shotgun (WGS) entry which is preliminary data.</text>
</comment>
<evidence type="ECO:0000313" key="2">
    <source>
        <dbReference type="Proteomes" id="UP001243375"/>
    </source>
</evidence>
<dbReference type="Proteomes" id="UP001243375">
    <property type="component" value="Unassembled WGS sequence"/>
</dbReference>